<name>A0A9N8ZZ14_9GLOM</name>
<gene>
    <name evidence="1" type="ORF">RFULGI_LOCUS2915</name>
</gene>
<protein>
    <submittedName>
        <fullName evidence="1">3956_t:CDS:1</fullName>
    </submittedName>
</protein>
<dbReference type="Proteomes" id="UP000789396">
    <property type="component" value="Unassembled WGS sequence"/>
</dbReference>
<feature type="non-terminal residue" evidence="1">
    <location>
        <position position="128"/>
    </location>
</feature>
<evidence type="ECO:0000313" key="1">
    <source>
        <dbReference type="EMBL" id="CAG8511438.1"/>
    </source>
</evidence>
<dbReference type="AlphaFoldDB" id="A0A9N8ZZ14"/>
<accession>A0A9N8ZZ14</accession>
<reference evidence="1" key="1">
    <citation type="submission" date="2021-06" db="EMBL/GenBank/DDBJ databases">
        <authorList>
            <person name="Kallberg Y."/>
            <person name="Tangrot J."/>
            <person name="Rosling A."/>
        </authorList>
    </citation>
    <scope>NUCLEOTIDE SEQUENCE</scope>
    <source>
        <strain evidence="1">IN212</strain>
    </source>
</reference>
<evidence type="ECO:0000313" key="2">
    <source>
        <dbReference type="Proteomes" id="UP000789396"/>
    </source>
</evidence>
<dbReference type="EMBL" id="CAJVPZ010002369">
    <property type="protein sequence ID" value="CAG8511438.1"/>
    <property type="molecule type" value="Genomic_DNA"/>
</dbReference>
<proteinExistence type="predicted"/>
<organism evidence="1 2">
    <name type="scientific">Racocetra fulgida</name>
    <dbReference type="NCBI Taxonomy" id="60492"/>
    <lineage>
        <taxon>Eukaryota</taxon>
        <taxon>Fungi</taxon>
        <taxon>Fungi incertae sedis</taxon>
        <taxon>Mucoromycota</taxon>
        <taxon>Glomeromycotina</taxon>
        <taxon>Glomeromycetes</taxon>
        <taxon>Diversisporales</taxon>
        <taxon>Gigasporaceae</taxon>
        <taxon>Racocetra</taxon>
    </lineage>
</organism>
<sequence>WTMILDKETEKLNINNVDMGAGEDLAKIILDEGFENLHDAHEGFKSMLRQVEIFEIHQDKQAKELNYEELKIKNEFLEADGIIFSQLKTLQRHPNASQLESDENIFSQCETPQRDSYECQLILTGNAS</sequence>
<comment type="caution">
    <text evidence="1">The sequence shown here is derived from an EMBL/GenBank/DDBJ whole genome shotgun (WGS) entry which is preliminary data.</text>
</comment>
<keyword evidence="2" id="KW-1185">Reference proteome</keyword>